<accession>A0ABT5WYA1</accession>
<dbReference type="RefSeq" id="WP_275470337.1">
    <property type="nucleotide sequence ID" value="NZ_JAPDSH010000001.1"/>
</dbReference>
<comment type="function">
    <text evidence="7">Functions as a peptidoglycan terminase that cleaves nascent peptidoglycan strands endolytically to terminate their elongation.</text>
</comment>
<gene>
    <name evidence="7 9" type="primary">mltG</name>
    <name evidence="9" type="ORF">OL233_00015</name>
</gene>
<protein>
    <recommendedName>
        <fullName evidence="7">Endolytic murein transglycosylase</fullName>
        <ecNumber evidence="7">4.2.2.29</ecNumber>
    </recommendedName>
    <alternativeName>
        <fullName evidence="7">Peptidoglycan lytic transglycosylase</fullName>
    </alternativeName>
    <alternativeName>
        <fullName evidence="7">Peptidoglycan polymerization terminase</fullName>
    </alternativeName>
</protein>
<comment type="caution">
    <text evidence="9">The sequence shown here is derived from an EMBL/GenBank/DDBJ whole genome shotgun (WGS) entry which is preliminary data.</text>
</comment>
<name>A0ABT5WYA1_9ENTE</name>
<keyword evidence="2 7" id="KW-0812">Transmembrane</keyword>
<keyword evidence="3 7" id="KW-1133">Transmembrane helix</keyword>
<keyword evidence="6 7" id="KW-0961">Cell wall biogenesis/degradation</keyword>
<dbReference type="EMBL" id="JAPDSH010000001">
    <property type="protein sequence ID" value="MDF0478656.1"/>
    <property type="molecule type" value="Genomic_DNA"/>
</dbReference>
<evidence type="ECO:0000313" key="10">
    <source>
        <dbReference type="Proteomes" id="UP001147148"/>
    </source>
</evidence>
<feature type="compositionally biased region" description="Acidic residues" evidence="8">
    <location>
        <begin position="74"/>
        <end position="86"/>
    </location>
</feature>
<organism evidence="9 10">
    <name type="scientific">Vagococcus proximus</name>
    <dbReference type="NCBI Taxonomy" id="2991417"/>
    <lineage>
        <taxon>Bacteria</taxon>
        <taxon>Bacillati</taxon>
        <taxon>Bacillota</taxon>
        <taxon>Bacilli</taxon>
        <taxon>Lactobacillales</taxon>
        <taxon>Enterococcaceae</taxon>
        <taxon>Vagococcus</taxon>
    </lineage>
</organism>
<evidence type="ECO:0000256" key="1">
    <source>
        <dbReference type="ARBA" id="ARBA00022475"/>
    </source>
</evidence>
<dbReference type="Pfam" id="PF02618">
    <property type="entry name" value="YceG"/>
    <property type="match status" value="1"/>
</dbReference>
<evidence type="ECO:0000256" key="6">
    <source>
        <dbReference type="ARBA" id="ARBA00023316"/>
    </source>
</evidence>
<evidence type="ECO:0000256" key="7">
    <source>
        <dbReference type="HAMAP-Rule" id="MF_02065"/>
    </source>
</evidence>
<comment type="similarity">
    <text evidence="7">Belongs to the transglycosylase MltG family.</text>
</comment>
<dbReference type="Gene3D" id="3.30.1490.480">
    <property type="entry name" value="Endolytic murein transglycosylase"/>
    <property type="match status" value="1"/>
</dbReference>
<dbReference type="InterPro" id="IPR003770">
    <property type="entry name" value="MLTG-like"/>
</dbReference>
<comment type="catalytic activity">
    <reaction evidence="7">
        <text>a peptidoglycan chain = a peptidoglycan chain with N-acetyl-1,6-anhydromuramyl-[peptide] at the reducing end + a peptidoglycan chain with N-acetylglucosamine at the non-reducing end.</text>
        <dbReference type="EC" id="4.2.2.29"/>
    </reaction>
</comment>
<feature type="compositionally biased region" description="Basic and acidic residues" evidence="8">
    <location>
        <begin position="1"/>
        <end position="21"/>
    </location>
</feature>
<reference evidence="9" key="1">
    <citation type="submission" date="2022-10" db="EMBL/GenBank/DDBJ databases">
        <title>Vagococcus sp. isolated from poultry meat.</title>
        <authorList>
            <person name="Johansson P."/>
            <person name="Bjorkroth J."/>
        </authorList>
    </citation>
    <scope>NUCLEOTIDE SEQUENCE</scope>
    <source>
        <strain evidence="9">PNs007</strain>
    </source>
</reference>
<dbReference type="NCBIfam" id="TIGR00247">
    <property type="entry name" value="endolytic transglycosylase MltG"/>
    <property type="match status" value="1"/>
</dbReference>
<dbReference type="CDD" id="cd08010">
    <property type="entry name" value="MltG_like"/>
    <property type="match status" value="1"/>
</dbReference>
<evidence type="ECO:0000256" key="3">
    <source>
        <dbReference type="ARBA" id="ARBA00022989"/>
    </source>
</evidence>
<keyword evidence="4 7" id="KW-0472">Membrane</keyword>
<evidence type="ECO:0000313" key="9">
    <source>
        <dbReference type="EMBL" id="MDF0478656.1"/>
    </source>
</evidence>
<feature type="region of interest" description="Disordered" evidence="8">
    <location>
        <begin position="74"/>
        <end position="95"/>
    </location>
</feature>
<feature type="transmembrane region" description="Helical" evidence="7">
    <location>
        <begin position="195"/>
        <end position="218"/>
    </location>
</feature>
<dbReference type="EC" id="4.2.2.29" evidence="7"/>
<dbReference type="PANTHER" id="PTHR30518:SF2">
    <property type="entry name" value="ENDOLYTIC MUREIN TRANSGLYCOSYLASE"/>
    <property type="match status" value="1"/>
</dbReference>
<feature type="region of interest" description="Disordered" evidence="8">
    <location>
        <begin position="1"/>
        <end position="47"/>
    </location>
</feature>
<keyword evidence="5 7" id="KW-0456">Lyase</keyword>
<evidence type="ECO:0000256" key="8">
    <source>
        <dbReference type="SAM" id="MobiDB-lite"/>
    </source>
</evidence>
<dbReference type="PANTHER" id="PTHR30518">
    <property type="entry name" value="ENDOLYTIC MUREIN TRANSGLYCOSYLASE"/>
    <property type="match status" value="1"/>
</dbReference>
<evidence type="ECO:0000256" key="2">
    <source>
        <dbReference type="ARBA" id="ARBA00022692"/>
    </source>
</evidence>
<sequence length="546" mass="62436">MDKKESLNQNEKADEIKEPSIRDQVLGAMSQHRYDQPTVSEEVKDEDIEIDENELEVDKTKEGTLVVPDVSVEEVEEVEEFEEPIEQNEVSDKKVEVETIPSIAETNNNVENKEVTVPYTDEKLSTTLHESIKPNEYVIPPTSNFKDVDEILGEYESEEQGFDKDNSEIGQDDLVLESQKRKEAREKESSLVKKIVFMVISALVVILMVFGLVFYRYWQAGLKPLDKDNKELVQVEIPIGTSNKGIGSILEKKKVIKSGLVFNYFVKTNNLTDFKGGYYQMSPDMELNEIAELLKQGGSDEAENLADARITVPEGDSLYQIAEKFEEKTKIPKEDFIKVAKDEKLFEKLYKKYPDLLESVKKSKGVRYRLEGYLFPATYNYYQENGIEDLITQMVGKTASVMATKKAKQEESHLSTQELLTLASLVEKEGVEESDRRKIAKVFLNRIEEGMPLQSDISIIYAMDVHKVHLSNKDTQVDSPYNLYVNKGFGPGPFNNPSEQAIDAVLNPDDNKDLYFLADITTHKVYFAETYEEHLKLKEEYIDKKK</sequence>
<feature type="site" description="Important for catalytic activity" evidence="7">
    <location>
        <position position="429"/>
    </location>
</feature>
<evidence type="ECO:0000256" key="4">
    <source>
        <dbReference type="ARBA" id="ARBA00023136"/>
    </source>
</evidence>
<keyword evidence="1 7" id="KW-1003">Cell membrane</keyword>
<evidence type="ECO:0000256" key="5">
    <source>
        <dbReference type="ARBA" id="ARBA00023239"/>
    </source>
</evidence>
<dbReference type="HAMAP" id="MF_02065">
    <property type="entry name" value="MltG"/>
    <property type="match status" value="1"/>
</dbReference>
<proteinExistence type="inferred from homology"/>
<dbReference type="Proteomes" id="UP001147148">
    <property type="component" value="Unassembled WGS sequence"/>
</dbReference>
<keyword evidence="10" id="KW-1185">Reference proteome</keyword>
<comment type="subcellular location">
    <subcellularLocation>
        <location evidence="7">Cell membrane</location>
        <topology evidence="7">Single-pass membrane protein</topology>
    </subcellularLocation>
</comment>